<dbReference type="Proteomes" id="UP001062846">
    <property type="component" value="Chromosome 2"/>
</dbReference>
<keyword evidence="2" id="KW-1185">Reference proteome</keyword>
<gene>
    <name evidence="1" type="ORF">RHMOL_Rhmol02G0177800</name>
</gene>
<dbReference type="EMBL" id="CM046389">
    <property type="protein sequence ID" value="KAI8568183.1"/>
    <property type="molecule type" value="Genomic_DNA"/>
</dbReference>
<sequence>MRKRKMRTKGEPKRACLRGMHLTGKRLSSRLEEETWAVGESSSQAPRKRRRIIPLDPDVIPDRTGKDPYPYWECFQDQKGLALFWKVYDILDDVVILTIQGPRMQFSDEHITVPLMAIAEGGLWFPMHRVLRETLHFFKLTSCQLSVNSYRIIHSVIKLAEVKMFKLEAQHLLDNYMMSQNTRYSWYYLCSRRKTEKIVPEGMYDSKKWALNYLKATQSIMSTQCYLTEHDKEMKKLKQSLEHNQGMVKDYKKRLGEPDPVRQSQELQIANLDDLIKGLQDSAERTRTEVKDEGISEGRALGRKEMEEEMAK</sequence>
<accession>A0ACC0PTS4</accession>
<proteinExistence type="predicted"/>
<name>A0ACC0PTS4_RHOML</name>
<evidence type="ECO:0000313" key="2">
    <source>
        <dbReference type="Proteomes" id="UP001062846"/>
    </source>
</evidence>
<evidence type="ECO:0000313" key="1">
    <source>
        <dbReference type="EMBL" id="KAI8568183.1"/>
    </source>
</evidence>
<organism evidence="1 2">
    <name type="scientific">Rhododendron molle</name>
    <name type="common">Chinese azalea</name>
    <name type="synonym">Azalea mollis</name>
    <dbReference type="NCBI Taxonomy" id="49168"/>
    <lineage>
        <taxon>Eukaryota</taxon>
        <taxon>Viridiplantae</taxon>
        <taxon>Streptophyta</taxon>
        <taxon>Embryophyta</taxon>
        <taxon>Tracheophyta</taxon>
        <taxon>Spermatophyta</taxon>
        <taxon>Magnoliopsida</taxon>
        <taxon>eudicotyledons</taxon>
        <taxon>Gunneridae</taxon>
        <taxon>Pentapetalae</taxon>
        <taxon>asterids</taxon>
        <taxon>Ericales</taxon>
        <taxon>Ericaceae</taxon>
        <taxon>Ericoideae</taxon>
        <taxon>Rhodoreae</taxon>
        <taxon>Rhododendron</taxon>
    </lineage>
</organism>
<protein>
    <submittedName>
        <fullName evidence="1">Uncharacterized protein</fullName>
    </submittedName>
</protein>
<comment type="caution">
    <text evidence="1">The sequence shown here is derived from an EMBL/GenBank/DDBJ whole genome shotgun (WGS) entry which is preliminary data.</text>
</comment>
<reference evidence="1" key="1">
    <citation type="submission" date="2022-02" db="EMBL/GenBank/DDBJ databases">
        <title>Plant Genome Project.</title>
        <authorList>
            <person name="Zhang R.-G."/>
        </authorList>
    </citation>
    <scope>NUCLEOTIDE SEQUENCE</scope>
    <source>
        <strain evidence="1">AT1</strain>
    </source>
</reference>